<dbReference type="InterPro" id="IPR029063">
    <property type="entry name" value="SAM-dependent_MTases_sf"/>
</dbReference>
<dbReference type="Gene3D" id="3.40.50.150">
    <property type="entry name" value="Vaccinia Virus protein VP39"/>
    <property type="match status" value="1"/>
</dbReference>
<proteinExistence type="predicted"/>
<dbReference type="SUPFAM" id="SSF53335">
    <property type="entry name" value="S-adenosyl-L-methionine-dependent methyltransferases"/>
    <property type="match status" value="1"/>
</dbReference>
<dbReference type="EMBL" id="VFMN01000001">
    <property type="protein sequence ID" value="TQJ09975.1"/>
    <property type="molecule type" value="Genomic_DNA"/>
</dbReference>
<protein>
    <submittedName>
        <fullName evidence="2">Cyclopropane fatty-acyl-phospholipid synthase-like methyltransferase</fullName>
    </submittedName>
</protein>
<sequence>MSLELSPPWDDLTFLAPLSPRRADTLVRFVAGAVDPASGPVVDLGCGWAELLLQVLAAVPGAAGVGVDRDADALAAGRTSAAARGLDGRVELRVGDAVPARAAAVLSVGATHAWAPPAGPDPEPLHYEQALRRVRSLVPRGAPVVYADGIWRRPPTPAAVAPLAGREDELLPLADLAELAVACGFGVVGVHEADQGEWDDFESGYTACYARWLASHEPDDPQADRVREAAARQRTGYLSGYRGVMGFGYLQLLAV</sequence>
<comment type="caution">
    <text evidence="2">The sequence shown here is derived from an EMBL/GenBank/DDBJ whole genome shotgun (WGS) entry which is preliminary data.</text>
</comment>
<dbReference type="Proteomes" id="UP000317893">
    <property type="component" value="Unassembled WGS sequence"/>
</dbReference>
<dbReference type="GO" id="GO:0032259">
    <property type="term" value="P:methylation"/>
    <property type="evidence" value="ECO:0007669"/>
    <property type="project" value="UniProtKB-KW"/>
</dbReference>
<dbReference type="InterPro" id="IPR041698">
    <property type="entry name" value="Methyltransf_25"/>
</dbReference>
<keyword evidence="2" id="KW-0489">Methyltransferase</keyword>
<organism evidence="2 3">
    <name type="scientific">Lapillicoccus jejuensis</name>
    <dbReference type="NCBI Taxonomy" id="402171"/>
    <lineage>
        <taxon>Bacteria</taxon>
        <taxon>Bacillati</taxon>
        <taxon>Actinomycetota</taxon>
        <taxon>Actinomycetes</taxon>
        <taxon>Micrococcales</taxon>
        <taxon>Intrasporangiaceae</taxon>
        <taxon>Lapillicoccus</taxon>
    </lineage>
</organism>
<reference evidence="2 3" key="1">
    <citation type="submission" date="2019-06" db="EMBL/GenBank/DDBJ databases">
        <title>Sequencing the genomes of 1000 actinobacteria strains.</title>
        <authorList>
            <person name="Klenk H.-P."/>
        </authorList>
    </citation>
    <scope>NUCLEOTIDE SEQUENCE [LARGE SCALE GENOMIC DNA]</scope>
    <source>
        <strain evidence="2 3">DSM 18607</strain>
    </source>
</reference>
<dbReference type="CDD" id="cd02440">
    <property type="entry name" value="AdoMet_MTases"/>
    <property type="match status" value="1"/>
</dbReference>
<name>A0A542E3S9_9MICO</name>
<dbReference type="GO" id="GO:0008168">
    <property type="term" value="F:methyltransferase activity"/>
    <property type="evidence" value="ECO:0007669"/>
    <property type="project" value="UniProtKB-KW"/>
</dbReference>
<gene>
    <name evidence="2" type="ORF">FB458_3092</name>
</gene>
<dbReference type="AlphaFoldDB" id="A0A542E3S9"/>
<keyword evidence="2" id="KW-0808">Transferase</keyword>
<dbReference type="Pfam" id="PF13649">
    <property type="entry name" value="Methyltransf_25"/>
    <property type="match status" value="1"/>
</dbReference>
<dbReference type="OrthoDB" id="9800454at2"/>
<evidence type="ECO:0000259" key="1">
    <source>
        <dbReference type="Pfam" id="PF13649"/>
    </source>
</evidence>
<dbReference type="RefSeq" id="WP_141849256.1">
    <property type="nucleotide sequence ID" value="NZ_BAAAPR010000027.1"/>
</dbReference>
<feature type="domain" description="Methyltransferase" evidence="1">
    <location>
        <begin position="41"/>
        <end position="98"/>
    </location>
</feature>
<evidence type="ECO:0000313" key="3">
    <source>
        <dbReference type="Proteomes" id="UP000317893"/>
    </source>
</evidence>
<evidence type="ECO:0000313" key="2">
    <source>
        <dbReference type="EMBL" id="TQJ09975.1"/>
    </source>
</evidence>
<accession>A0A542E3S9</accession>
<keyword evidence="3" id="KW-1185">Reference proteome</keyword>